<gene>
    <name evidence="1" type="ORF">KOR42_46630</name>
</gene>
<accession>A0A5C5VXD0</accession>
<proteinExistence type="predicted"/>
<evidence type="ECO:0008006" key="3">
    <source>
        <dbReference type="Google" id="ProtNLM"/>
    </source>
</evidence>
<dbReference type="AlphaFoldDB" id="A0A5C5VXD0"/>
<comment type="caution">
    <text evidence="1">The sequence shown here is derived from an EMBL/GenBank/DDBJ whole genome shotgun (WGS) entry which is preliminary data.</text>
</comment>
<sequence length="97" mass="10568">MVTTNNKKPLFALGSVVATPGALDAMQAAGQTAMELLQRHVVLDPGELDEEDQQTNEEAVTNGDRVFSSFLLKDGTKLWVITEADRSSTCLLLPDEY</sequence>
<evidence type="ECO:0000313" key="1">
    <source>
        <dbReference type="EMBL" id="TWT42613.1"/>
    </source>
</evidence>
<organism evidence="1 2">
    <name type="scientific">Thalassoglobus neptunius</name>
    <dbReference type="NCBI Taxonomy" id="1938619"/>
    <lineage>
        <taxon>Bacteria</taxon>
        <taxon>Pseudomonadati</taxon>
        <taxon>Planctomycetota</taxon>
        <taxon>Planctomycetia</taxon>
        <taxon>Planctomycetales</taxon>
        <taxon>Planctomycetaceae</taxon>
        <taxon>Thalassoglobus</taxon>
    </lineage>
</organism>
<protein>
    <recommendedName>
        <fullName evidence="3">Plasmid related protein</fullName>
    </recommendedName>
</protein>
<dbReference type="Proteomes" id="UP000317243">
    <property type="component" value="Unassembled WGS sequence"/>
</dbReference>
<dbReference type="EMBL" id="SIHI01000039">
    <property type="protein sequence ID" value="TWT42613.1"/>
    <property type="molecule type" value="Genomic_DNA"/>
</dbReference>
<dbReference type="RefSeq" id="WP_146511998.1">
    <property type="nucleotide sequence ID" value="NZ_SIHI01000039.1"/>
</dbReference>
<evidence type="ECO:0000313" key="2">
    <source>
        <dbReference type="Proteomes" id="UP000317243"/>
    </source>
</evidence>
<reference evidence="1 2" key="1">
    <citation type="submission" date="2019-02" db="EMBL/GenBank/DDBJ databases">
        <title>Deep-cultivation of Planctomycetes and their phenomic and genomic characterization uncovers novel biology.</title>
        <authorList>
            <person name="Wiegand S."/>
            <person name="Jogler M."/>
            <person name="Boedeker C."/>
            <person name="Pinto D."/>
            <person name="Vollmers J."/>
            <person name="Rivas-Marin E."/>
            <person name="Kohn T."/>
            <person name="Peeters S.H."/>
            <person name="Heuer A."/>
            <person name="Rast P."/>
            <person name="Oberbeckmann S."/>
            <person name="Bunk B."/>
            <person name="Jeske O."/>
            <person name="Meyerdierks A."/>
            <person name="Storesund J.E."/>
            <person name="Kallscheuer N."/>
            <person name="Luecker S."/>
            <person name="Lage O.M."/>
            <person name="Pohl T."/>
            <person name="Merkel B.J."/>
            <person name="Hornburger P."/>
            <person name="Mueller R.-W."/>
            <person name="Bruemmer F."/>
            <person name="Labrenz M."/>
            <person name="Spormann A.M."/>
            <person name="Op Den Camp H."/>
            <person name="Overmann J."/>
            <person name="Amann R."/>
            <person name="Jetten M.S.M."/>
            <person name="Mascher T."/>
            <person name="Medema M.H."/>
            <person name="Devos D.P."/>
            <person name="Kaster A.-K."/>
            <person name="Ovreas L."/>
            <person name="Rohde M."/>
            <person name="Galperin M.Y."/>
            <person name="Jogler C."/>
        </authorList>
    </citation>
    <scope>NUCLEOTIDE SEQUENCE [LARGE SCALE GENOMIC DNA]</scope>
    <source>
        <strain evidence="1 2">KOR42</strain>
    </source>
</reference>
<keyword evidence="2" id="KW-1185">Reference proteome</keyword>
<dbReference type="OrthoDB" id="5522207at2"/>
<name>A0A5C5VXD0_9PLAN</name>